<reference evidence="1 2" key="1">
    <citation type="submission" date="2022-02" db="EMBL/GenBank/DDBJ databases">
        <title>Genome analysis of Beneficial Microorganisms for Coral consortium from Pocillopora damicornis.</title>
        <authorList>
            <person name="Rosado P.M."/>
            <person name="Cardoso P.M."/>
            <person name="Rosado J.G."/>
            <person name="Schultz J."/>
            <person name="Rocha U."/>
            <person name="Costa T.K."/>
            <person name="Peixoto R.S."/>
        </authorList>
    </citation>
    <scope>NUCLEOTIDE SEQUENCE [LARGE SCALE GENOMIC DNA]</scope>
    <source>
        <strain evidence="1 2">BMC5</strain>
    </source>
</reference>
<comment type="caution">
    <text evidence="1">The sequence shown here is derived from an EMBL/GenBank/DDBJ whole genome shotgun (WGS) entry which is preliminary data.</text>
</comment>
<dbReference type="Proteomes" id="UP001156974">
    <property type="component" value="Unassembled WGS sequence"/>
</dbReference>
<proteinExistence type="predicted"/>
<dbReference type="SUPFAM" id="SSF46785">
    <property type="entry name" value="Winged helix' DNA-binding domain"/>
    <property type="match status" value="1"/>
</dbReference>
<gene>
    <name evidence="1" type="ORF">MKZ47_12720</name>
</gene>
<sequence>MNKEESSLFTAKQGQYLAFIYYYTKVNGVAPAESDFERYFGTASSSVHSMISVLKKKKFITSVTGKSRSIELLIEKDQLPEFK</sequence>
<dbReference type="Gene3D" id="1.10.10.10">
    <property type="entry name" value="Winged helix-like DNA-binding domain superfamily/Winged helix DNA-binding domain"/>
    <property type="match status" value="1"/>
</dbReference>
<dbReference type="InterPro" id="IPR036388">
    <property type="entry name" value="WH-like_DNA-bd_sf"/>
</dbReference>
<accession>A0ABT6U1D7</accession>
<name>A0ABT6U1D7_9GAMM</name>
<protein>
    <submittedName>
        <fullName evidence="1">MarR family transcriptional regulator</fullName>
    </submittedName>
</protein>
<keyword evidence="2" id="KW-1185">Reference proteome</keyword>
<evidence type="ECO:0000313" key="1">
    <source>
        <dbReference type="EMBL" id="MDI4669931.1"/>
    </source>
</evidence>
<organism evidence="1 2">
    <name type="scientific">Pseudoalteromonas shioyasakiensis</name>
    <dbReference type="NCBI Taxonomy" id="1190813"/>
    <lineage>
        <taxon>Bacteria</taxon>
        <taxon>Pseudomonadati</taxon>
        <taxon>Pseudomonadota</taxon>
        <taxon>Gammaproteobacteria</taxon>
        <taxon>Alteromonadales</taxon>
        <taxon>Pseudoalteromonadaceae</taxon>
        <taxon>Pseudoalteromonas</taxon>
    </lineage>
</organism>
<evidence type="ECO:0000313" key="2">
    <source>
        <dbReference type="Proteomes" id="UP001156974"/>
    </source>
</evidence>
<dbReference type="InterPro" id="IPR036390">
    <property type="entry name" value="WH_DNA-bd_sf"/>
</dbReference>
<dbReference type="RefSeq" id="WP_175081355.1">
    <property type="nucleotide sequence ID" value="NZ_JAKUMG010000006.1"/>
</dbReference>
<dbReference type="EMBL" id="JAKUMG010000006">
    <property type="protein sequence ID" value="MDI4669931.1"/>
    <property type="molecule type" value="Genomic_DNA"/>
</dbReference>